<evidence type="ECO:0000313" key="3">
    <source>
        <dbReference type="EMBL" id="KAL0090096.1"/>
    </source>
</evidence>
<feature type="domain" description="Rad21/Rec8-like protein C-terminal eukaryotic" evidence="2">
    <location>
        <begin position="111"/>
        <end position="147"/>
    </location>
</feature>
<name>A0ABR3B6D2_PHYBL</name>
<organism evidence="3 4">
    <name type="scientific">Phycomyces blakesleeanus</name>
    <dbReference type="NCBI Taxonomy" id="4837"/>
    <lineage>
        <taxon>Eukaryota</taxon>
        <taxon>Fungi</taxon>
        <taxon>Fungi incertae sedis</taxon>
        <taxon>Mucoromycota</taxon>
        <taxon>Mucoromycotina</taxon>
        <taxon>Mucoromycetes</taxon>
        <taxon>Mucorales</taxon>
        <taxon>Phycomycetaceae</taxon>
        <taxon>Phycomyces</taxon>
    </lineage>
</organism>
<dbReference type="Pfam" id="PF04824">
    <property type="entry name" value="Rad21_Rec8"/>
    <property type="match status" value="1"/>
</dbReference>
<evidence type="ECO:0000256" key="1">
    <source>
        <dbReference type="SAM" id="Phobius"/>
    </source>
</evidence>
<dbReference type="Proteomes" id="UP001448207">
    <property type="component" value="Unassembled WGS sequence"/>
</dbReference>
<dbReference type="EMBL" id="JBCLYO010000004">
    <property type="protein sequence ID" value="KAL0090096.1"/>
    <property type="molecule type" value="Genomic_DNA"/>
</dbReference>
<evidence type="ECO:0000313" key="4">
    <source>
        <dbReference type="Proteomes" id="UP001448207"/>
    </source>
</evidence>
<dbReference type="SUPFAM" id="SSF46785">
    <property type="entry name" value="Winged helix' DNA-binding domain"/>
    <property type="match status" value="1"/>
</dbReference>
<gene>
    <name evidence="3" type="ORF">J3Q64DRAFT_1397334</name>
</gene>
<keyword evidence="4" id="KW-1185">Reference proteome</keyword>
<keyword evidence="1" id="KW-0812">Transmembrane</keyword>
<dbReference type="InterPro" id="IPR006909">
    <property type="entry name" value="Rad21/Rec8_C_eu"/>
</dbReference>
<keyword evidence="1" id="KW-1133">Transmembrane helix</keyword>
<sequence length="150" mass="16959">MLLLFLSFTPIIHGSILFSAFAWLVNLFFFFFSNQRYRRSNSPSFGHPSSIDIQYSPSPLDLQYEGVEYGDSFPNTLGGASAIIEEHLSRNACALAGKTYIEFEQLLYDGQNCPRSQVAHVFYQLLVLASINKLDVVQSEPYGCIKFRAQ</sequence>
<protein>
    <recommendedName>
        <fullName evidence="2">Rad21/Rec8-like protein C-terminal eukaryotic domain-containing protein</fullName>
    </recommendedName>
</protein>
<keyword evidence="1" id="KW-0472">Membrane</keyword>
<evidence type="ECO:0000259" key="2">
    <source>
        <dbReference type="Pfam" id="PF04824"/>
    </source>
</evidence>
<comment type="caution">
    <text evidence="3">The sequence shown here is derived from an EMBL/GenBank/DDBJ whole genome shotgun (WGS) entry which is preliminary data.</text>
</comment>
<dbReference type="InterPro" id="IPR023093">
    <property type="entry name" value="ScpA-like_C"/>
</dbReference>
<dbReference type="Gene3D" id="1.10.10.580">
    <property type="entry name" value="Structural maintenance of chromosome 1. Chain E"/>
    <property type="match status" value="1"/>
</dbReference>
<feature type="transmembrane region" description="Helical" evidence="1">
    <location>
        <begin position="12"/>
        <end position="32"/>
    </location>
</feature>
<dbReference type="InterPro" id="IPR036390">
    <property type="entry name" value="WH_DNA-bd_sf"/>
</dbReference>
<proteinExistence type="predicted"/>
<reference evidence="3 4" key="1">
    <citation type="submission" date="2024-04" db="EMBL/GenBank/DDBJ databases">
        <title>Symmetric and asymmetric DNA N6-adenine methylation regulates different biological responses in Mucorales.</title>
        <authorList>
            <consortium name="Lawrence Berkeley National Laboratory"/>
            <person name="Lax C."/>
            <person name="Mondo S.J."/>
            <person name="Osorio-Concepcion M."/>
            <person name="Muszewska A."/>
            <person name="Corrochano-Luque M."/>
            <person name="Gutierrez G."/>
            <person name="Riley R."/>
            <person name="Lipzen A."/>
            <person name="Guo J."/>
            <person name="Hundley H."/>
            <person name="Amirebrahimi M."/>
            <person name="Ng V."/>
            <person name="Lorenzo-Gutierrez D."/>
            <person name="Binder U."/>
            <person name="Yang J."/>
            <person name="Song Y."/>
            <person name="Canovas D."/>
            <person name="Navarro E."/>
            <person name="Freitag M."/>
            <person name="Gabaldon T."/>
            <person name="Grigoriev I.V."/>
            <person name="Corrochano L.M."/>
            <person name="Nicolas F.E."/>
            <person name="Garre V."/>
        </authorList>
    </citation>
    <scope>NUCLEOTIDE SEQUENCE [LARGE SCALE GENOMIC DNA]</scope>
    <source>
        <strain evidence="3 4">L51</strain>
    </source>
</reference>
<accession>A0ABR3B6D2</accession>